<accession>X0UKZ7</accession>
<dbReference type="AlphaFoldDB" id="X0UKZ7"/>
<evidence type="ECO:0000313" key="1">
    <source>
        <dbReference type="EMBL" id="GAF89165.1"/>
    </source>
</evidence>
<name>X0UKZ7_9ZZZZ</name>
<reference evidence="1" key="1">
    <citation type="journal article" date="2014" name="Front. Microbiol.">
        <title>High frequency of phylogenetically diverse reductive dehalogenase-homologous genes in deep subseafloor sedimentary metagenomes.</title>
        <authorList>
            <person name="Kawai M."/>
            <person name="Futagami T."/>
            <person name="Toyoda A."/>
            <person name="Takaki Y."/>
            <person name="Nishi S."/>
            <person name="Hori S."/>
            <person name="Arai W."/>
            <person name="Tsubouchi T."/>
            <person name="Morono Y."/>
            <person name="Uchiyama I."/>
            <person name="Ito T."/>
            <person name="Fujiyama A."/>
            <person name="Inagaki F."/>
            <person name="Takami H."/>
        </authorList>
    </citation>
    <scope>NUCLEOTIDE SEQUENCE</scope>
    <source>
        <strain evidence="1">Expedition CK06-06</strain>
    </source>
</reference>
<gene>
    <name evidence="1" type="ORF">S01H1_18743</name>
</gene>
<protein>
    <submittedName>
        <fullName evidence="1">Uncharacterized protein</fullName>
    </submittedName>
</protein>
<feature type="non-terminal residue" evidence="1">
    <location>
        <position position="35"/>
    </location>
</feature>
<sequence length="35" mass="3801">MSIWQGVKSIFSSSPDKVLDMASGVGGFIDETFYT</sequence>
<dbReference type="EMBL" id="BARS01010051">
    <property type="protein sequence ID" value="GAF89165.1"/>
    <property type="molecule type" value="Genomic_DNA"/>
</dbReference>
<organism evidence="1">
    <name type="scientific">marine sediment metagenome</name>
    <dbReference type="NCBI Taxonomy" id="412755"/>
    <lineage>
        <taxon>unclassified sequences</taxon>
        <taxon>metagenomes</taxon>
        <taxon>ecological metagenomes</taxon>
    </lineage>
</organism>
<proteinExistence type="predicted"/>
<comment type="caution">
    <text evidence="1">The sequence shown here is derived from an EMBL/GenBank/DDBJ whole genome shotgun (WGS) entry which is preliminary data.</text>
</comment>